<dbReference type="RefSeq" id="WP_166354694.1">
    <property type="nucleotide sequence ID" value="NZ_CP049702.1"/>
</dbReference>
<reference evidence="2 3" key="1">
    <citation type="journal article" date="2017" name="Syst. Appl. Microbiol.">
        <title>Soybeans inoculated with root zone soils of Canadian native legumes harbour diverse and novel Bradyrhizobium spp. that possess agricultural potential.</title>
        <authorList>
            <person name="Bromfield E.S.P."/>
            <person name="Cloutier S."/>
            <person name="Tambong J.T."/>
            <person name="Tran Thi T.V."/>
        </authorList>
    </citation>
    <scope>NUCLEOTIDE SEQUENCE [LARGE SCALE GENOMIC DNA]</scope>
    <source>
        <strain evidence="2 3">323S2</strain>
    </source>
</reference>
<evidence type="ECO:0000313" key="3">
    <source>
        <dbReference type="Proteomes" id="UP000564836"/>
    </source>
</evidence>
<reference evidence="1" key="2">
    <citation type="submission" date="2020-06" db="EMBL/GenBank/DDBJ databases">
        <title>Whole Genome Sequence of Bradyrhizobium sp. Strain 323S2.</title>
        <authorList>
            <person name="Bromfield E.S.P."/>
        </authorList>
    </citation>
    <scope>NUCLEOTIDE SEQUENCE [LARGE SCALE GENOMIC DNA]</scope>
    <source>
        <strain evidence="1">323S2</strain>
    </source>
</reference>
<dbReference type="EMBL" id="CP088279">
    <property type="protein sequence ID" value="UGX89796.1"/>
    <property type="molecule type" value="Genomic_DNA"/>
</dbReference>
<evidence type="ECO:0000313" key="2">
    <source>
        <dbReference type="EMBL" id="UGX89796.1"/>
    </source>
</evidence>
<evidence type="ECO:0000313" key="1">
    <source>
        <dbReference type="EMBL" id="NYY97000.1"/>
    </source>
</evidence>
<name>A0A7Z0QM47_9BRAD</name>
<gene>
    <name evidence="2" type="ORF">G6321_00003105</name>
    <name evidence="1" type="ORF">G6321_55090</name>
</gene>
<sequence length="315" mass="34027">MRDRLVKVTIVGCLAFVVPPTGALANSGIVVDSREYKLLLNPDQFTGDAATRASEFWESRLKPIIASRLDPRDNGQSRAKKSFELDRQRRIVFRDTATCVLSRIGLSYRERKNSTSASGRDATSEVTLKLRGPDIFLANAYRFKGVGGGKSKFEEDVSIAADVAGSKHRFSYSVSKKGPAASVASTLQGVIEAFPDIDNALKTLSSSALRTDVELVTGPTFLELVYSGAKVDLGQDTDGEFDFTFWYPADAVALDRPVVVEISYSYDTDDGAVDRGVAQRSAKLFTGLVTALGSAIATGSQSKTSRALPNSCRED</sequence>
<geneLocation type="plasmid" evidence="2 3">
    <name>pBb323S2c</name>
</geneLocation>
<dbReference type="EMBL" id="JACBFH010000005">
    <property type="protein sequence ID" value="NYY97000.1"/>
    <property type="molecule type" value="Genomic_DNA"/>
</dbReference>
<proteinExistence type="predicted"/>
<reference evidence="2 3" key="3">
    <citation type="journal article" date="2022" name="Int. J. Syst. Evol. Microbiol.">
        <title>Strains of Bradyrhizobium barranii sp. nov. associated with legumes native to Canada are symbionts of soybeans and belong to different subspecies (subsp. barranii subsp. nov. and subsp. apii subsp. nov.) and symbiovars (sv. glycinearum and sv. septentrionale).</title>
        <authorList>
            <person name="Bromfield E.S.P."/>
            <person name="Cloutier S."/>
            <person name="Wasai-Hara S."/>
            <person name="Minamisawa K."/>
        </authorList>
    </citation>
    <scope>NUCLEOTIDE SEQUENCE [LARGE SCALE GENOMIC DNA]</scope>
    <source>
        <strain evidence="2 3">323S2</strain>
        <plasmid evidence="3">pBb323S2c</plasmid>
    </source>
</reference>
<accession>A0A7Z0QM47</accession>
<organism evidence="1">
    <name type="scientific">Bradyrhizobium barranii subsp. barranii</name>
    <dbReference type="NCBI Taxonomy" id="2823807"/>
    <lineage>
        <taxon>Bacteria</taxon>
        <taxon>Pseudomonadati</taxon>
        <taxon>Pseudomonadota</taxon>
        <taxon>Alphaproteobacteria</taxon>
        <taxon>Hyphomicrobiales</taxon>
        <taxon>Nitrobacteraceae</taxon>
        <taxon>Bradyrhizobium</taxon>
        <taxon>Bradyrhizobium barranii</taxon>
    </lineage>
</organism>
<protein>
    <submittedName>
        <fullName evidence="1">Uncharacterized protein</fullName>
    </submittedName>
</protein>
<dbReference type="AlphaFoldDB" id="A0A7Z0QM47"/>
<keyword evidence="2" id="KW-0614">Plasmid</keyword>
<dbReference type="Proteomes" id="UP000564836">
    <property type="component" value="Plasmid pBb323S2c"/>
</dbReference>